<reference evidence="1 2" key="1">
    <citation type="journal article" date="2013" name="Curr. Biol.">
        <title>The Genome of the Foraminiferan Reticulomyxa filosa.</title>
        <authorList>
            <person name="Glockner G."/>
            <person name="Hulsmann N."/>
            <person name="Schleicher M."/>
            <person name="Noegel A.A."/>
            <person name="Eichinger L."/>
            <person name="Gallinger C."/>
            <person name="Pawlowski J."/>
            <person name="Sierra R."/>
            <person name="Euteneuer U."/>
            <person name="Pillet L."/>
            <person name="Moustafa A."/>
            <person name="Platzer M."/>
            <person name="Groth M."/>
            <person name="Szafranski K."/>
            <person name="Schliwa M."/>
        </authorList>
    </citation>
    <scope>NUCLEOTIDE SEQUENCE [LARGE SCALE GENOMIC DNA]</scope>
</reference>
<comment type="caution">
    <text evidence="1">The sequence shown here is derived from an EMBL/GenBank/DDBJ whole genome shotgun (WGS) entry which is preliminary data.</text>
</comment>
<dbReference type="InterPro" id="IPR027417">
    <property type="entry name" value="P-loop_NTPase"/>
</dbReference>
<organism evidence="1 2">
    <name type="scientific">Reticulomyxa filosa</name>
    <dbReference type="NCBI Taxonomy" id="46433"/>
    <lineage>
        <taxon>Eukaryota</taxon>
        <taxon>Sar</taxon>
        <taxon>Rhizaria</taxon>
        <taxon>Retaria</taxon>
        <taxon>Foraminifera</taxon>
        <taxon>Monothalamids</taxon>
        <taxon>Reticulomyxidae</taxon>
        <taxon>Reticulomyxa</taxon>
    </lineage>
</organism>
<dbReference type="EMBL" id="ASPP01000649">
    <property type="protein sequence ID" value="ETO36463.1"/>
    <property type="molecule type" value="Genomic_DNA"/>
</dbReference>
<evidence type="ECO:0008006" key="3">
    <source>
        <dbReference type="Google" id="ProtNLM"/>
    </source>
</evidence>
<dbReference type="Proteomes" id="UP000023152">
    <property type="component" value="Unassembled WGS sequence"/>
</dbReference>
<keyword evidence="2" id="KW-1185">Reference proteome</keyword>
<name>X6PED6_RETFI</name>
<gene>
    <name evidence="1" type="ORF">RFI_00599</name>
</gene>
<dbReference type="AlphaFoldDB" id="X6PED6"/>
<accession>X6PED6</accession>
<proteinExistence type="predicted"/>
<dbReference type="Gene3D" id="3.40.50.300">
    <property type="entry name" value="P-loop containing nucleotide triphosphate hydrolases"/>
    <property type="match status" value="1"/>
</dbReference>
<evidence type="ECO:0000313" key="2">
    <source>
        <dbReference type="Proteomes" id="UP000023152"/>
    </source>
</evidence>
<dbReference type="OrthoDB" id="10257085at2759"/>
<sequence>MYYKDRDDPTHPRDSKGILNFEVIDAMRLSDLQRDIKKLLKGEEIIEPFFDLSDGHLKESRAKRKLSLKDKNSVLIMEGIFCLNPRLLGDIVQSPNSEKHDDKSQHVSAFRIFMCPIPFFSLDNLNFISEQVVRLVRRISRDNAHRGRNAEGTLFKWGMLQEGEEENMFQLIHNADVVFNSALVYEIAVLNAYSKPLLQTVDCASEQYKDANTLRSFCDSFLSSDGIYQNQYFCEHFNLNLALRMSCVAFCTLFALIKFSRTNSASCVCDLITFFCFVTFVFLKKSNNNTSIDMFFVCYKLTCVQKSNNLISTYLEILVCEVCKYKHLYGCSITTLWNIDNSSDSDLKNLIVKFFFMKVIGTYLKDETKSTIYYKNECIFER</sequence>
<evidence type="ECO:0000313" key="1">
    <source>
        <dbReference type="EMBL" id="ETO36463.1"/>
    </source>
</evidence>
<protein>
    <recommendedName>
        <fullName evidence="3">Phosphoribulokinase/uridine kinase domain-containing protein</fullName>
    </recommendedName>
</protein>